<keyword evidence="4" id="KW-1185">Reference proteome</keyword>
<accession>A0ABW0P607</accession>
<evidence type="ECO:0000256" key="1">
    <source>
        <dbReference type="ARBA" id="ARBA00006484"/>
    </source>
</evidence>
<evidence type="ECO:0000313" key="3">
    <source>
        <dbReference type="EMBL" id="MFC5507783.1"/>
    </source>
</evidence>
<dbReference type="Proteomes" id="UP001596060">
    <property type="component" value="Unassembled WGS sequence"/>
</dbReference>
<dbReference type="RefSeq" id="WP_067988221.1">
    <property type="nucleotide sequence ID" value="NZ_JBHSLU010000070.1"/>
</dbReference>
<dbReference type="GO" id="GO:0016491">
    <property type="term" value="F:oxidoreductase activity"/>
    <property type="evidence" value="ECO:0007669"/>
    <property type="project" value="UniProtKB-KW"/>
</dbReference>
<evidence type="ECO:0000256" key="2">
    <source>
        <dbReference type="ARBA" id="ARBA00023002"/>
    </source>
</evidence>
<dbReference type="EC" id="1.1.1.-" evidence="3"/>
<evidence type="ECO:0000313" key="4">
    <source>
        <dbReference type="Proteomes" id="UP001596060"/>
    </source>
</evidence>
<sequence>MRVDEQLKLKGQIAFVSGAARGLGFAMAEAVAEQGAHVVMTDIDADALASAADRLRAAGGAVETIVLDVSDLDAITRAIDGIVAAHGQIDIVFANAGLSAGSGPRTEAGAMANVDLARWNALLNINLTSVFVTIRSAAAHMIKRRQGRIIVTSSIAGLRGEPMCGYAYASTKAAVANLVRQSVIELAPHNVNINAIAPGPFLTDIGQGRLRDPHVASQFVADVPLGRLGSPHEIKGLALLLASPASSFMTGAVIPIDGGASAY</sequence>
<reference evidence="4" key="1">
    <citation type="journal article" date="2019" name="Int. J. Syst. Evol. Microbiol.">
        <title>The Global Catalogue of Microorganisms (GCM) 10K type strain sequencing project: providing services to taxonomists for standard genome sequencing and annotation.</title>
        <authorList>
            <consortium name="The Broad Institute Genomics Platform"/>
            <consortium name="The Broad Institute Genome Sequencing Center for Infectious Disease"/>
            <person name="Wu L."/>
            <person name="Ma J."/>
        </authorList>
    </citation>
    <scope>NUCLEOTIDE SEQUENCE [LARGE SCALE GENOMIC DNA]</scope>
    <source>
        <strain evidence="4">CCUG 43117</strain>
    </source>
</reference>
<comment type="similarity">
    <text evidence="1">Belongs to the short-chain dehydrogenases/reductases (SDR) family.</text>
</comment>
<gene>
    <name evidence="3" type="ORF">ACFPN9_21285</name>
</gene>
<comment type="caution">
    <text evidence="3">The sequence shown here is derived from an EMBL/GenBank/DDBJ whole genome shotgun (WGS) entry which is preliminary data.</text>
</comment>
<dbReference type="InterPro" id="IPR002347">
    <property type="entry name" value="SDR_fam"/>
</dbReference>
<dbReference type="SUPFAM" id="SSF51735">
    <property type="entry name" value="NAD(P)-binding Rossmann-fold domains"/>
    <property type="match status" value="1"/>
</dbReference>
<dbReference type="PANTHER" id="PTHR43008:SF4">
    <property type="entry name" value="CHAIN DEHYDROGENASE, PUTATIVE (AFU_ORTHOLOGUE AFUA_4G08710)-RELATED"/>
    <property type="match status" value="1"/>
</dbReference>
<dbReference type="Gene3D" id="3.40.50.720">
    <property type="entry name" value="NAD(P)-binding Rossmann-like Domain"/>
    <property type="match status" value="1"/>
</dbReference>
<name>A0ABW0P607_9HYPH</name>
<dbReference type="CDD" id="cd05233">
    <property type="entry name" value="SDR_c"/>
    <property type="match status" value="1"/>
</dbReference>
<dbReference type="PRINTS" id="PR00081">
    <property type="entry name" value="GDHRDH"/>
</dbReference>
<dbReference type="InterPro" id="IPR036291">
    <property type="entry name" value="NAD(P)-bd_dom_sf"/>
</dbReference>
<dbReference type="EMBL" id="JBHSLU010000070">
    <property type="protein sequence ID" value="MFC5507783.1"/>
    <property type="molecule type" value="Genomic_DNA"/>
</dbReference>
<dbReference type="PRINTS" id="PR00080">
    <property type="entry name" value="SDRFAMILY"/>
</dbReference>
<proteinExistence type="inferred from homology"/>
<protein>
    <submittedName>
        <fullName evidence="3">SDR family NAD(P)-dependent oxidoreductase</fullName>
        <ecNumber evidence="3">1.1.1.-</ecNumber>
    </submittedName>
</protein>
<dbReference type="Pfam" id="PF13561">
    <property type="entry name" value="adh_short_C2"/>
    <property type="match status" value="1"/>
</dbReference>
<organism evidence="3 4">
    <name type="scientific">Bosea massiliensis</name>
    <dbReference type="NCBI Taxonomy" id="151419"/>
    <lineage>
        <taxon>Bacteria</taxon>
        <taxon>Pseudomonadati</taxon>
        <taxon>Pseudomonadota</taxon>
        <taxon>Alphaproteobacteria</taxon>
        <taxon>Hyphomicrobiales</taxon>
        <taxon>Boseaceae</taxon>
        <taxon>Bosea</taxon>
    </lineage>
</organism>
<dbReference type="PANTHER" id="PTHR43008">
    <property type="entry name" value="BENZIL REDUCTASE"/>
    <property type="match status" value="1"/>
</dbReference>
<keyword evidence="2 3" id="KW-0560">Oxidoreductase</keyword>